<evidence type="ECO:0000256" key="1">
    <source>
        <dbReference type="ARBA" id="ARBA00000085"/>
    </source>
</evidence>
<dbReference type="EMBL" id="LVWI01000003">
    <property type="protein sequence ID" value="OKP90461.1"/>
    <property type="molecule type" value="Genomic_DNA"/>
</dbReference>
<evidence type="ECO:0000256" key="4">
    <source>
        <dbReference type="ARBA" id="ARBA00022679"/>
    </source>
</evidence>
<feature type="transmembrane region" description="Helical" evidence="9">
    <location>
        <begin position="51"/>
        <end position="68"/>
    </location>
</feature>
<dbReference type="Pfam" id="PF02518">
    <property type="entry name" value="HATPase_c"/>
    <property type="match status" value="1"/>
</dbReference>
<dbReference type="Gene3D" id="3.30.565.10">
    <property type="entry name" value="Histidine kinase-like ATPase, C-terminal domain"/>
    <property type="match status" value="1"/>
</dbReference>
<keyword evidence="9" id="KW-1133">Transmembrane helix</keyword>
<comment type="catalytic activity">
    <reaction evidence="1">
        <text>ATP + protein L-histidine = ADP + protein N-phospho-L-histidine.</text>
        <dbReference type="EC" id="2.7.13.3"/>
    </reaction>
</comment>
<keyword evidence="4" id="KW-0808">Transferase</keyword>
<dbReference type="PANTHER" id="PTHR24421">
    <property type="entry name" value="NITRATE/NITRITE SENSOR PROTEIN NARX-RELATED"/>
    <property type="match status" value="1"/>
</dbReference>
<evidence type="ECO:0000256" key="3">
    <source>
        <dbReference type="ARBA" id="ARBA00022553"/>
    </source>
</evidence>
<keyword evidence="7" id="KW-0067">ATP-binding</keyword>
<comment type="caution">
    <text evidence="11">The sequence shown here is derived from an EMBL/GenBank/DDBJ whole genome shotgun (WGS) entry which is preliminary data.</text>
</comment>
<protein>
    <recommendedName>
        <fullName evidence="2">histidine kinase</fullName>
        <ecNumber evidence="2">2.7.13.3</ecNumber>
    </recommendedName>
</protein>
<accession>A0ABX3ES15</accession>
<evidence type="ECO:0000256" key="8">
    <source>
        <dbReference type="ARBA" id="ARBA00023012"/>
    </source>
</evidence>
<keyword evidence="12" id="KW-1185">Reference proteome</keyword>
<dbReference type="Pfam" id="PF07730">
    <property type="entry name" value="HisKA_3"/>
    <property type="match status" value="1"/>
</dbReference>
<keyword evidence="3" id="KW-0597">Phosphoprotein</keyword>
<evidence type="ECO:0000313" key="11">
    <source>
        <dbReference type="EMBL" id="OKP90461.1"/>
    </source>
</evidence>
<evidence type="ECO:0000259" key="10">
    <source>
        <dbReference type="SMART" id="SM00387"/>
    </source>
</evidence>
<keyword evidence="9" id="KW-0472">Membrane</keyword>
<gene>
    <name evidence="11" type="ORF">A3844_05365</name>
</gene>
<name>A0ABX3ES15_9BACL</name>
<dbReference type="InterPro" id="IPR011712">
    <property type="entry name" value="Sig_transdc_His_kin_sub3_dim/P"/>
</dbReference>
<dbReference type="Gene3D" id="1.20.5.1930">
    <property type="match status" value="1"/>
</dbReference>
<evidence type="ECO:0000256" key="7">
    <source>
        <dbReference type="ARBA" id="ARBA00022840"/>
    </source>
</evidence>
<keyword evidence="8" id="KW-0902">Two-component regulatory system</keyword>
<dbReference type="InterPro" id="IPR050482">
    <property type="entry name" value="Sensor_HK_TwoCompSys"/>
</dbReference>
<reference evidence="11 12" key="1">
    <citation type="submission" date="2016-03" db="EMBL/GenBank/DDBJ databases">
        <authorList>
            <person name="Sant'Anna F.H."/>
            <person name="Ambrosini A."/>
            <person name="Souza R."/>
            <person name="Bach E."/>
            <person name="Fernandes G."/>
            <person name="Balsanelli E."/>
            <person name="Baura V.A."/>
            <person name="Souza E.M."/>
            <person name="Passaglia L."/>
        </authorList>
    </citation>
    <scope>NUCLEOTIDE SEQUENCE [LARGE SCALE GENOMIC DNA]</scope>
    <source>
        <strain evidence="11 12">P26E</strain>
    </source>
</reference>
<dbReference type="SMART" id="SM00387">
    <property type="entry name" value="HATPase_c"/>
    <property type="match status" value="1"/>
</dbReference>
<dbReference type="InterPro" id="IPR036890">
    <property type="entry name" value="HATPase_C_sf"/>
</dbReference>
<keyword evidence="9" id="KW-0812">Transmembrane</keyword>
<keyword evidence="5" id="KW-0547">Nucleotide-binding</keyword>
<evidence type="ECO:0000313" key="12">
    <source>
        <dbReference type="Proteomes" id="UP000186058"/>
    </source>
</evidence>
<organism evidence="11 12">
    <name type="scientific">Paenibacillus helianthi</name>
    <dbReference type="NCBI Taxonomy" id="1349432"/>
    <lineage>
        <taxon>Bacteria</taxon>
        <taxon>Bacillati</taxon>
        <taxon>Bacillota</taxon>
        <taxon>Bacilli</taxon>
        <taxon>Bacillales</taxon>
        <taxon>Paenibacillaceae</taxon>
        <taxon>Paenibacillus</taxon>
    </lineage>
</organism>
<feature type="transmembrane region" description="Helical" evidence="9">
    <location>
        <begin position="20"/>
        <end position="39"/>
    </location>
</feature>
<dbReference type="InterPro" id="IPR003594">
    <property type="entry name" value="HATPase_dom"/>
</dbReference>
<dbReference type="SUPFAM" id="SSF55874">
    <property type="entry name" value="ATPase domain of HSP90 chaperone/DNA topoisomerase II/histidine kinase"/>
    <property type="match status" value="1"/>
</dbReference>
<sequence length="332" mass="37825">MLLSLQGLLISFIALRLPGWIALIQGGSFLLTTFLLLAMHDGKSWELLLRQDFFIYVGLFALFRLMRLRRMREQEQRRFTEELTMMHEEQAITHDKLKQAHKELELATIQSLRNVVLEERSRIARDIHDSIGHRLTSVIVQMQAMPYAMRTDEENASLILKNVLDVTRGCLQEVRSIVHNMESNETGTGGVSLRSLVQHTASFSPLQIQLEMSEEAEKESWPLDITVVLYRCLQEAITNTIRHAYANRVCISVKQSEHEVVLHYRDDGILTPDSVWQEGFGLSGVRTRCKDMGGHCHIQAQEPQGIAIDIQLPLRANKEGDRFGQVKNPSGG</sequence>
<keyword evidence="6" id="KW-0418">Kinase</keyword>
<evidence type="ECO:0000256" key="6">
    <source>
        <dbReference type="ARBA" id="ARBA00022777"/>
    </source>
</evidence>
<evidence type="ECO:0000256" key="2">
    <source>
        <dbReference type="ARBA" id="ARBA00012438"/>
    </source>
</evidence>
<dbReference type="Proteomes" id="UP000186058">
    <property type="component" value="Unassembled WGS sequence"/>
</dbReference>
<feature type="domain" description="Histidine kinase/HSP90-like ATPase" evidence="10">
    <location>
        <begin position="224"/>
        <end position="316"/>
    </location>
</feature>
<dbReference type="EC" id="2.7.13.3" evidence="2"/>
<dbReference type="PANTHER" id="PTHR24421:SF10">
    <property type="entry name" value="NITRATE_NITRITE SENSOR PROTEIN NARQ"/>
    <property type="match status" value="1"/>
</dbReference>
<evidence type="ECO:0000256" key="5">
    <source>
        <dbReference type="ARBA" id="ARBA00022741"/>
    </source>
</evidence>
<proteinExistence type="predicted"/>
<evidence type="ECO:0000256" key="9">
    <source>
        <dbReference type="SAM" id="Phobius"/>
    </source>
</evidence>
<dbReference type="CDD" id="cd16917">
    <property type="entry name" value="HATPase_UhpB-NarQ-NarX-like"/>
    <property type="match status" value="1"/>
</dbReference>